<evidence type="ECO:0000256" key="7">
    <source>
        <dbReference type="ARBA" id="ARBA00023242"/>
    </source>
</evidence>
<dbReference type="PANTHER" id="PTHR10553">
    <property type="entry name" value="SMALL NUCLEAR RIBONUCLEOPROTEIN"/>
    <property type="match status" value="1"/>
</dbReference>
<comment type="similarity">
    <text evidence="2">Belongs to the snRNP Sm proteins family.</text>
</comment>
<sequence>MCLIQHGERKSYLVRHFLYHTILSKHEPAILQNRPQQQRKKFEGPKREAILDLSKYKDSKIRVKLMGGKLVIGVLKGYDQLMNLVLDETVEYMSSADDESNTELVSKNARNLGLTVIRGTILVSLSSAEGSDVLYMQN</sequence>
<keyword evidence="8" id="KW-0687">Ribonucleoprotein</keyword>
<keyword evidence="11" id="KW-1185">Reference proteome</keyword>
<dbReference type="Proteomes" id="UP001152964">
    <property type="component" value="Chromosome 14"/>
</dbReference>
<evidence type="ECO:0000313" key="11">
    <source>
        <dbReference type="Proteomes" id="UP001152964"/>
    </source>
</evidence>
<dbReference type="CDD" id="cd01729">
    <property type="entry name" value="LSm7"/>
    <property type="match status" value="1"/>
</dbReference>
<keyword evidence="3" id="KW-0507">mRNA processing</keyword>
<organism evidence="10 11">
    <name type="scientific">Saccharomyces eubayanus</name>
    <name type="common">Yeast</name>
    <dbReference type="NCBI Taxonomy" id="1080349"/>
    <lineage>
        <taxon>Eukaryota</taxon>
        <taxon>Fungi</taxon>
        <taxon>Dikarya</taxon>
        <taxon>Ascomycota</taxon>
        <taxon>Saccharomycotina</taxon>
        <taxon>Saccharomycetes</taxon>
        <taxon>Saccharomycetales</taxon>
        <taxon>Saccharomycetaceae</taxon>
        <taxon>Saccharomyces</taxon>
    </lineage>
</organism>
<gene>
    <name evidence="10" type="primary">U6500N01760</name>
    <name evidence="10" type="ORF">SEUBUCD650_0N01760</name>
</gene>
<keyword evidence="7" id="KW-0539">Nucleus</keyword>
<evidence type="ECO:0000256" key="1">
    <source>
        <dbReference type="ARBA" id="ARBA00004123"/>
    </source>
</evidence>
<protein>
    <recommendedName>
        <fullName evidence="9">Sm domain-containing protein</fullName>
    </recommendedName>
</protein>
<reference evidence="10" key="1">
    <citation type="submission" date="2022-08" db="EMBL/GenBank/DDBJ databases">
        <authorList>
            <person name="Byrne P K."/>
        </authorList>
    </citation>
    <scope>NUCLEOTIDE SEQUENCE</scope>
    <source>
        <strain evidence="10">UCD650</strain>
    </source>
</reference>
<dbReference type="InterPro" id="IPR044641">
    <property type="entry name" value="Lsm7/SmG-like"/>
</dbReference>
<keyword evidence="4" id="KW-0747">Spliceosome</keyword>
<evidence type="ECO:0000313" key="10">
    <source>
        <dbReference type="EMBL" id="CAI1678819.1"/>
    </source>
</evidence>
<dbReference type="SMART" id="SM00651">
    <property type="entry name" value="Sm"/>
    <property type="match status" value="1"/>
</dbReference>
<evidence type="ECO:0000256" key="8">
    <source>
        <dbReference type="ARBA" id="ARBA00023274"/>
    </source>
</evidence>
<accession>A0ABN8VG85</accession>
<dbReference type="SUPFAM" id="SSF50182">
    <property type="entry name" value="Sm-like ribonucleoproteins"/>
    <property type="match status" value="1"/>
</dbReference>
<dbReference type="InterPro" id="IPR010920">
    <property type="entry name" value="LSM_dom_sf"/>
</dbReference>
<dbReference type="Gene3D" id="2.30.30.100">
    <property type="match status" value="1"/>
</dbReference>
<dbReference type="InterPro" id="IPR001163">
    <property type="entry name" value="Sm_dom_euk/arc"/>
</dbReference>
<dbReference type="PANTHER" id="PTHR10553:SF5">
    <property type="entry name" value="U6 SNRNA-ASSOCIATED SM-LIKE PROTEIN LSM7"/>
    <property type="match status" value="1"/>
</dbReference>
<dbReference type="InterPro" id="IPR047575">
    <property type="entry name" value="Sm"/>
</dbReference>
<proteinExistence type="inferred from homology"/>
<keyword evidence="6" id="KW-0508">mRNA splicing</keyword>
<feature type="domain" description="Sm" evidence="9">
    <location>
        <begin position="48"/>
        <end position="131"/>
    </location>
</feature>
<keyword evidence="5" id="KW-0694">RNA-binding</keyword>
<dbReference type="EMBL" id="OX291504">
    <property type="protein sequence ID" value="CAI1678819.1"/>
    <property type="molecule type" value="Genomic_DNA"/>
</dbReference>
<evidence type="ECO:0000256" key="2">
    <source>
        <dbReference type="ARBA" id="ARBA00006850"/>
    </source>
</evidence>
<dbReference type="Pfam" id="PF01423">
    <property type="entry name" value="LSM"/>
    <property type="match status" value="1"/>
</dbReference>
<dbReference type="PROSITE" id="PS52002">
    <property type="entry name" value="SM"/>
    <property type="match status" value="1"/>
</dbReference>
<evidence type="ECO:0000256" key="5">
    <source>
        <dbReference type="ARBA" id="ARBA00022884"/>
    </source>
</evidence>
<dbReference type="InterPro" id="IPR017132">
    <property type="entry name" value="Lsm7"/>
</dbReference>
<evidence type="ECO:0000256" key="3">
    <source>
        <dbReference type="ARBA" id="ARBA00022664"/>
    </source>
</evidence>
<evidence type="ECO:0000256" key="4">
    <source>
        <dbReference type="ARBA" id="ARBA00022728"/>
    </source>
</evidence>
<evidence type="ECO:0000259" key="9">
    <source>
        <dbReference type="PROSITE" id="PS52002"/>
    </source>
</evidence>
<comment type="subcellular location">
    <subcellularLocation>
        <location evidence="1">Nucleus</location>
    </subcellularLocation>
</comment>
<name>A0ABN8VG85_SACEU</name>
<evidence type="ECO:0000256" key="6">
    <source>
        <dbReference type="ARBA" id="ARBA00023187"/>
    </source>
</evidence>